<proteinExistence type="inferred from homology"/>
<dbReference type="Pfam" id="PF00149">
    <property type="entry name" value="Metallophos"/>
    <property type="match status" value="1"/>
</dbReference>
<evidence type="ECO:0000256" key="2">
    <source>
        <dbReference type="ARBA" id="ARBA00022723"/>
    </source>
</evidence>
<dbReference type="Proteomes" id="UP000198660">
    <property type="component" value="Unassembled WGS sequence"/>
</dbReference>
<gene>
    <name evidence="6" type="ORF">SAMN05444972_101398</name>
</gene>
<dbReference type="GO" id="GO:0016020">
    <property type="term" value="C:membrane"/>
    <property type="evidence" value="ECO:0007669"/>
    <property type="project" value="GOC"/>
</dbReference>
<evidence type="ECO:0000256" key="3">
    <source>
        <dbReference type="ARBA" id="ARBA00022801"/>
    </source>
</evidence>
<accession>A0A1I6P6Y1</accession>
<comment type="similarity">
    <text evidence="4">Belongs to the metallophosphoesterase superfamily.</text>
</comment>
<dbReference type="EMBL" id="FPAA01000001">
    <property type="protein sequence ID" value="SFS35939.1"/>
    <property type="molecule type" value="Genomic_DNA"/>
</dbReference>
<dbReference type="GO" id="GO:0046872">
    <property type="term" value="F:metal ion binding"/>
    <property type="evidence" value="ECO:0007669"/>
    <property type="project" value="UniProtKB-KW"/>
</dbReference>
<evidence type="ECO:0000313" key="7">
    <source>
        <dbReference type="Proteomes" id="UP000198660"/>
    </source>
</evidence>
<name>A0A1I6P6Y1_9BACL</name>
<organism evidence="6 7">
    <name type="scientific">Marininema halotolerans</name>
    <dbReference type="NCBI Taxonomy" id="1155944"/>
    <lineage>
        <taxon>Bacteria</taxon>
        <taxon>Bacillati</taxon>
        <taxon>Bacillota</taxon>
        <taxon>Bacilli</taxon>
        <taxon>Bacillales</taxon>
        <taxon>Thermoactinomycetaceae</taxon>
        <taxon>Marininema</taxon>
    </lineage>
</organism>
<sequence length="282" mass="31394">MQKPMTRRRFLKNVATWLFGSLAFTSLYSYTFEPRWIETNSLTIRLPRLPASFTGCKVVQFSDLHAAHHISINDIHEIVSKINRLQPDIVLFTGDLLDAPSDIPYLPQVVDQLAKIKAPLGKFAILGNHDYEAGVDKVSAAYAQAGFQLLLNENHPIQRGDDILYLIGLDDCLYGAPNLAKPLNNISDETCKILLVHEPDFADQLPPAIIDMQLSGHSHGGQIAFPFIGPVLTPPMAKKYPTGRYQVKDTLVYTNRGLGTTILPLRFCARPELTLFTLAQSN</sequence>
<dbReference type="InterPro" id="IPR004843">
    <property type="entry name" value="Calcineurin-like_PHP"/>
</dbReference>
<keyword evidence="7" id="KW-1185">Reference proteome</keyword>
<dbReference type="GO" id="GO:0009245">
    <property type="term" value="P:lipid A biosynthetic process"/>
    <property type="evidence" value="ECO:0007669"/>
    <property type="project" value="TreeGrafter"/>
</dbReference>
<evidence type="ECO:0000259" key="5">
    <source>
        <dbReference type="Pfam" id="PF00149"/>
    </source>
</evidence>
<dbReference type="Gene3D" id="3.60.21.10">
    <property type="match status" value="1"/>
</dbReference>
<evidence type="ECO:0000256" key="1">
    <source>
        <dbReference type="ARBA" id="ARBA00001968"/>
    </source>
</evidence>
<dbReference type="RefSeq" id="WP_091833019.1">
    <property type="nucleotide sequence ID" value="NZ_FPAA01000001.1"/>
</dbReference>
<keyword evidence="3" id="KW-0378">Hydrolase</keyword>
<dbReference type="InterPro" id="IPR029052">
    <property type="entry name" value="Metallo-depent_PP-like"/>
</dbReference>
<dbReference type="PANTHER" id="PTHR31302:SF25">
    <property type="entry name" value="PHOSPHOESTERASE"/>
    <property type="match status" value="1"/>
</dbReference>
<dbReference type="OrthoDB" id="9780884at2"/>
<keyword evidence="2" id="KW-0479">Metal-binding</keyword>
<dbReference type="GO" id="GO:0008758">
    <property type="term" value="F:UDP-2,3-diacylglucosamine hydrolase activity"/>
    <property type="evidence" value="ECO:0007669"/>
    <property type="project" value="TreeGrafter"/>
</dbReference>
<dbReference type="FunFam" id="3.60.21.10:FF:000028">
    <property type="entry name" value="Putative metallophosphoesterase"/>
    <property type="match status" value="1"/>
</dbReference>
<dbReference type="AlphaFoldDB" id="A0A1I6P6Y1"/>
<dbReference type="SUPFAM" id="SSF56300">
    <property type="entry name" value="Metallo-dependent phosphatases"/>
    <property type="match status" value="1"/>
</dbReference>
<feature type="domain" description="Calcineurin-like phosphoesterase" evidence="5">
    <location>
        <begin position="57"/>
        <end position="220"/>
    </location>
</feature>
<comment type="cofactor">
    <cofactor evidence="1">
        <name>a divalent metal cation</name>
        <dbReference type="ChEBI" id="CHEBI:60240"/>
    </cofactor>
</comment>
<reference evidence="7" key="1">
    <citation type="submission" date="2016-10" db="EMBL/GenBank/DDBJ databases">
        <authorList>
            <person name="Varghese N."/>
            <person name="Submissions S."/>
        </authorList>
    </citation>
    <scope>NUCLEOTIDE SEQUENCE [LARGE SCALE GENOMIC DNA]</scope>
    <source>
        <strain evidence="7">DSM 45789</strain>
    </source>
</reference>
<evidence type="ECO:0000256" key="4">
    <source>
        <dbReference type="ARBA" id="ARBA00061089"/>
    </source>
</evidence>
<protein>
    <recommendedName>
        <fullName evidence="5">Calcineurin-like phosphoesterase domain-containing protein</fullName>
    </recommendedName>
</protein>
<dbReference type="InterPro" id="IPR051158">
    <property type="entry name" value="Metallophosphoesterase_sf"/>
</dbReference>
<dbReference type="PANTHER" id="PTHR31302">
    <property type="entry name" value="TRANSMEMBRANE PROTEIN WITH METALLOPHOSPHOESTERASE DOMAIN-RELATED"/>
    <property type="match status" value="1"/>
</dbReference>
<dbReference type="CDD" id="cd07385">
    <property type="entry name" value="MPP_YkuE_C"/>
    <property type="match status" value="1"/>
</dbReference>
<evidence type="ECO:0000313" key="6">
    <source>
        <dbReference type="EMBL" id="SFS35939.1"/>
    </source>
</evidence>